<sequence>MRGERADGRIIHLVVAPGHVITAPAWMIDPVACAAMDLGPPRVSLAALLELNKLLIERRFRRGSPDGFTIAEAQHENPAIPRHDLSWSFANSACRSTRRS</sequence>
<evidence type="ECO:0000313" key="2">
    <source>
        <dbReference type="Proteomes" id="UP000198894"/>
    </source>
</evidence>
<evidence type="ECO:0000313" key="1">
    <source>
        <dbReference type="EMBL" id="SDK65403.1"/>
    </source>
</evidence>
<keyword evidence="2" id="KW-1185">Reference proteome</keyword>
<protein>
    <submittedName>
        <fullName evidence="1">Uncharacterized protein</fullName>
    </submittedName>
</protein>
<dbReference type="RefSeq" id="WP_164891671.1">
    <property type="nucleotide sequence ID" value="NZ_FNEE01000018.1"/>
</dbReference>
<dbReference type="Proteomes" id="UP000198894">
    <property type="component" value="Unassembled WGS sequence"/>
</dbReference>
<accession>A0A1G9DNF7</accession>
<proteinExistence type="predicted"/>
<organism evidence="1 2">
    <name type="scientific">Mesorhizobium muleiense</name>
    <dbReference type="NCBI Taxonomy" id="1004279"/>
    <lineage>
        <taxon>Bacteria</taxon>
        <taxon>Pseudomonadati</taxon>
        <taxon>Pseudomonadota</taxon>
        <taxon>Alphaproteobacteria</taxon>
        <taxon>Hyphomicrobiales</taxon>
        <taxon>Phyllobacteriaceae</taxon>
        <taxon>Mesorhizobium</taxon>
    </lineage>
</organism>
<gene>
    <name evidence="1" type="ORF">SAMN05428953_11874</name>
</gene>
<dbReference type="EMBL" id="FNEE01000018">
    <property type="protein sequence ID" value="SDK65403.1"/>
    <property type="molecule type" value="Genomic_DNA"/>
</dbReference>
<name>A0A1G9DNF7_9HYPH</name>
<dbReference type="AlphaFoldDB" id="A0A1G9DNF7"/>
<reference evidence="2" key="1">
    <citation type="submission" date="2016-10" db="EMBL/GenBank/DDBJ databases">
        <authorList>
            <person name="Varghese N."/>
            <person name="Submissions S."/>
        </authorList>
    </citation>
    <scope>NUCLEOTIDE SEQUENCE [LARGE SCALE GENOMIC DNA]</scope>
    <source>
        <strain evidence="2">CGMCC 1.11022</strain>
    </source>
</reference>